<dbReference type="Proteomes" id="UP000762676">
    <property type="component" value="Unassembled WGS sequence"/>
</dbReference>
<dbReference type="EMBL" id="BMAT01000221">
    <property type="protein sequence ID" value="GFR62051.1"/>
    <property type="molecule type" value="Genomic_DNA"/>
</dbReference>
<protein>
    <submittedName>
        <fullName evidence="2">Uncharacterized protein</fullName>
    </submittedName>
</protein>
<feature type="compositionally biased region" description="Polar residues" evidence="1">
    <location>
        <begin position="66"/>
        <end position="85"/>
    </location>
</feature>
<sequence>MLHLPPPSMEMDEWIKSTLFFRPEVLTLSGFHCSSSTSSSSATASRSSSSGSSSTCSSSSGNSSTVNLNFNELGPNETSGSTRDT</sequence>
<evidence type="ECO:0000313" key="3">
    <source>
        <dbReference type="Proteomes" id="UP000762676"/>
    </source>
</evidence>
<name>A0AAV4ENG8_9GAST</name>
<evidence type="ECO:0000256" key="1">
    <source>
        <dbReference type="SAM" id="MobiDB-lite"/>
    </source>
</evidence>
<feature type="region of interest" description="Disordered" evidence="1">
    <location>
        <begin position="32"/>
        <end position="85"/>
    </location>
</feature>
<dbReference type="AlphaFoldDB" id="A0AAV4ENG8"/>
<gene>
    <name evidence="2" type="ORF">ElyMa_000120800</name>
</gene>
<evidence type="ECO:0000313" key="2">
    <source>
        <dbReference type="EMBL" id="GFR62051.1"/>
    </source>
</evidence>
<accession>A0AAV4ENG8</accession>
<comment type="caution">
    <text evidence="2">The sequence shown here is derived from an EMBL/GenBank/DDBJ whole genome shotgun (WGS) entry which is preliminary data.</text>
</comment>
<keyword evidence="3" id="KW-1185">Reference proteome</keyword>
<organism evidence="2 3">
    <name type="scientific">Elysia marginata</name>
    <dbReference type="NCBI Taxonomy" id="1093978"/>
    <lineage>
        <taxon>Eukaryota</taxon>
        <taxon>Metazoa</taxon>
        <taxon>Spiralia</taxon>
        <taxon>Lophotrochozoa</taxon>
        <taxon>Mollusca</taxon>
        <taxon>Gastropoda</taxon>
        <taxon>Heterobranchia</taxon>
        <taxon>Euthyneura</taxon>
        <taxon>Panpulmonata</taxon>
        <taxon>Sacoglossa</taxon>
        <taxon>Placobranchoidea</taxon>
        <taxon>Plakobranchidae</taxon>
        <taxon>Elysia</taxon>
    </lineage>
</organism>
<reference evidence="2 3" key="1">
    <citation type="journal article" date="2021" name="Elife">
        <title>Chloroplast acquisition without the gene transfer in kleptoplastic sea slugs, Plakobranchus ocellatus.</title>
        <authorList>
            <person name="Maeda T."/>
            <person name="Takahashi S."/>
            <person name="Yoshida T."/>
            <person name="Shimamura S."/>
            <person name="Takaki Y."/>
            <person name="Nagai Y."/>
            <person name="Toyoda A."/>
            <person name="Suzuki Y."/>
            <person name="Arimoto A."/>
            <person name="Ishii H."/>
            <person name="Satoh N."/>
            <person name="Nishiyama T."/>
            <person name="Hasebe M."/>
            <person name="Maruyama T."/>
            <person name="Minagawa J."/>
            <person name="Obokata J."/>
            <person name="Shigenobu S."/>
        </authorList>
    </citation>
    <scope>NUCLEOTIDE SEQUENCE [LARGE SCALE GENOMIC DNA]</scope>
</reference>
<proteinExistence type="predicted"/>
<feature type="compositionally biased region" description="Low complexity" evidence="1">
    <location>
        <begin position="33"/>
        <end position="65"/>
    </location>
</feature>